<dbReference type="RefSeq" id="WP_378024477.1">
    <property type="nucleotide sequence ID" value="NZ_JBHSKG010000023.1"/>
</dbReference>
<dbReference type="SMART" id="SM00530">
    <property type="entry name" value="HTH_XRE"/>
    <property type="match status" value="1"/>
</dbReference>
<dbReference type="InterPro" id="IPR010982">
    <property type="entry name" value="Lambda_DNA-bd_dom_sf"/>
</dbReference>
<dbReference type="Proteomes" id="UP001596175">
    <property type="component" value="Unassembled WGS sequence"/>
</dbReference>
<protein>
    <submittedName>
        <fullName evidence="2">Helix-turn-helix domain-containing protein</fullName>
    </submittedName>
</protein>
<feature type="domain" description="HTH cro/C1-type" evidence="1">
    <location>
        <begin position="11"/>
        <end position="66"/>
    </location>
</feature>
<gene>
    <name evidence="2" type="ORF">ACFPK1_29290</name>
</gene>
<evidence type="ECO:0000259" key="1">
    <source>
        <dbReference type="PROSITE" id="PS50943"/>
    </source>
</evidence>
<sequence length="174" mass="19757">MTESLTIGERVAFYRRRRGLSQEVVAGLVGRTEDWLSKIENNRAELDRLSVIRKFADVLDVSLGDLLGEPTFLDWTADSGTATVTALRTALMDYRQLNPILRRTGSTAEAPAIAHLERDVADVFDAYQAARFGFVTARTYCWQTRCWPWTPTSGPSSSVRTRCWPCRTRSRRRP</sequence>
<reference evidence="3" key="1">
    <citation type="journal article" date="2019" name="Int. J. Syst. Evol. Microbiol.">
        <title>The Global Catalogue of Microorganisms (GCM) 10K type strain sequencing project: providing services to taxonomists for standard genome sequencing and annotation.</title>
        <authorList>
            <consortium name="The Broad Institute Genomics Platform"/>
            <consortium name="The Broad Institute Genome Sequencing Center for Infectious Disease"/>
            <person name="Wu L."/>
            <person name="Ma J."/>
        </authorList>
    </citation>
    <scope>NUCLEOTIDE SEQUENCE [LARGE SCALE GENOMIC DNA]</scope>
    <source>
        <strain evidence="3">XZYJ18</strain>
    </source>
</reference>
<dbReference type="CDD" id="cd00093">
    <property type="entry name" value="HTH_XRE"/>
    <property type="match status" value="1"/>
</dbReference>
<evidence type="ECO:0000313" key="2">
    <source>
        <dbReference type="EMBL" id="MFC5142354.1"/>
    </source>
</evidence>
<dbReference type="InterPro" id="IPR001387">
    <property type="entry name" value="Cro/C1-type_HTH"/>
</dbReference>
<dbReference type="SUPFAM" id="SSF47413">
    <property type="entry name" value="lambda repressor-like DNA-binding domains"/>
    <property type="match status" value="1"/>
</dbReference>
<proteinExistence type="predicted"/>
<dbReference type="PROSITE" id="PS50943">
    <property type="entry name" value="HTH_CROC1"/>
    <property type="match status" value="1"/>
</dbReference>
<dbReference type="Gene3D" id="1.10.260.40">
    <property type="entry name" value="lambda repressor-like DNA-binding domains"/>
    <property type="match status" value="1"/>
</dbReference>
<organism evidence="2 3">
    <name type="scientific">Actinomycetospora rhizophila</name>
    <dbReference type="NCBI Taxonomy" id="1416876"/>
    <lineage>
        <taxon>Bacteria</taxon>
        <taxon>Bacillati</taxon>
        <taxon>Actinomycetota</taxon>
        <taxon>Actinomycetes</taxon>
        <taxon>Pseudonocardiales</taxon>
        <taxon>Pseudonocardiaceae</taxon>
        <taxon>Actinomycetospora</taxon>
    </lineage>
</organism>
<evidence type="ECO:0000313" key="3">
    <source>
        <dbReference type="Proteomes" id="UP001596175"/>
    </source>
</evidence>
<keyword evidence="3" id="KW-1185">Reference proteome</keyword>
<comment type="caution">
    <text evidence="2">The sequence shown here is derived from an EMBL/GenBank/DDBJ whole genome shotgun (WGS) entry which is preliminary data.</text>
</comment>
<dbReference type="EMBL" id="JBHSKG010000023">
    <property type="protein sequence ID" value="MFC5142354.1"/>
    <property type="molecule type" value="Genomic_DNA"/>
</dbReference>
<dbReference type="Pfam" id="PF13560">
    <property type="entry name" value="HTH_31"/>
    <property type="match status" value="1"/>
</dbReference>
<accession>A0ABV9ZM11</accession>
<name>A0ABV9ZM11_9PSEU</name>